<organism evidence="2 3">
    <name type="scientific">Roseicyclus mahoneyensis</name>
    <dbReference type="NCBI Taxonomy" id="164332"/>
    <lineage>
        <taxon>Bacteria</taxon>
        <taxon>Pseudomonadati</taxon>
        <taxon>Pseudomonadota</taxon>
        <taxon>Alphaproteobacteria</taxon>
        <taxon>Rhodobacterales</taxon>
        <taxon>Roseobacteraceae</taxon>
        <taxon>Roseicyclus</taxon>
    </lineage>
</organism>
<dbReference type="EMBL" id="QGGW01000008">
    <property type="protein sequence ID" value="PWK59380.1"/>
    <property type="molecule type" value="Genomic_DNA"/>
</dbReference>
<evidence type="ECO:0000256" key="1">
    <source>
        <dbReference type="SAM" id="Phobius"/>
    </source>
</evidence>
<reference evidence="2 3" key="1">
    <citation type="submission" date="2018-05" db="EMBL/GenBank/DDBJ databases">
        <title>Genomic Encyclopedia of Type Strains, Phase IV (KMG-IV): sequencing the most valuable type-strain genomes for metagenomic binning, comparative biology and taxonomic classification.</title>
        <authorList>
            <person name="Goeker M."/>
        </authorList>
    </citation>
    <scope>NUCLEOTIDE SEQUENCE [LARGE SCALE GENOMIC DNA]</scope>
    <source>
        <strain evidence="2 3">DSM 16097</strain>
    </source>
</reference>
<name>A0A316GJ06_9RHOB</name>
<comment type="caution">
    <text evidence="2">The sequence shown here is derived from an EMBL/GenBank/DDBJ whole genome shotgun (WGS) entry which is preliminary data.</text>
</comment>
<feature type="transmembrane region" description="Helical" evidence="1">
    <location>
        <begin position="48"/>
        <end position="67"/>
    </location>
</feature>
<dbReference type="Proteomes" id="UP000245708">
    <property type="component" value="Unassembled WGS sequence"/>
</dbReference>
<dbReference type="AlphaFoldDB" id="A0A316GJ06"/>
<evidence type="ECO:0000313" key="2">
    <source>
        <dbReference type="EMBL" id="PWK59380.1"/>
    </source>
</evidence>
<keyword evidence="1" id="KW-1133">Transmembrane helix</keyword>
<evidence type="ECO:0000313" key="3">
    <source>
        <dbReference type="Proteomes" id="UP000245708"/>
    </source>
</evidence>
<feature type="transmembrane region" description="Helical" evidence="1">
    <location>
        <begin position="73"/>
        <end position="95"/>
    </location>
</feature>
<protein>
    <submittedName>
        <fullName evidence="2">Uncharacterized protein</fullName>
    </submittedName>
</protein>
<keyword evidence="1" id="KW-0472">Membrane</keyword>
<gene>
    <name evidence="2" type="ORF">C7455_108148</name>
</gene>
<accession>A0A316GJ06</accession>
<sequence length="122" mass="13900">MNQDYPNFQSRVQRIDQSRRNRVVGEFVLQSNGLLVPKQRRLRFGFPLRGLIMAYVIAVAVKAYLIWFLGVEVYSAEVIALLNGTGFQQAAAYVLMPDQVTMWMVGNYDWLAAQIIAWQSAA</sequence>
<proteinExistence type="predicted"/>
<keyword evidence="1" id="KW-0812">Transmembrane</keyword>
<keyword evidence="3" id="KW-1185">Reference proteome</keyword>